<feature type="domain" description="N-acetyltransferase" evidence="1">
    <location>
        <begin position="7"/>
        <end position="146"/>
    </location>
</feature>
<dbReference type="PANTHER" id="PTHR13355:SF11">
    <property type="entry name" value="GLUCOSAMINE 6-PHOSPHATE N-ACETYLTRANSFERASE"/>
    <property type="match status" value="1"/>
</dbReference>
<dbReference type="Proteomes" id="UP001522905">
    <property type="component" value="Unassembled WGS sequence"/>
</dbReference>
<dbReference type="PANTHER" id="PTHR13355">
    <property type="entry name" value="GLUCOSAMINE 6-PHOSPHATE N-ACETYLTRANSFERASE"/>
    <property type="match status" value="1"/>
</dbReference>
<accession>A0ABT0I363</accession>
<protein>
    <submittedName>
        <fullName evidence="2">GNAT family N-acetyltransferase</fullName>
        <ecNumber evidence="2">2.3.1.-</ecNumber>
    </submittedName>
</protein>
<name>A0ABT0I363_9LACO</name>
<dbReference type="GO" id="GO:0016746">
    <property type="term" value="F:acyltransferase activity"/>
    <property type="evidence" value="ECO:0007669"/>
    <property type="project" value="UniProtKB-KW"/>
</dbReference>
<sequence length="148" mass="17235">MIQWHLKTYDELTKADLWAILSARISTFVVEQERPYQEADHLDHVALHLWAEDDGELLAYARMYKENDYISFGRVLTASQARGKGLGKALVEHILKNIKLHYDNPIVTINAQEDKELFYEKFGFKADGDVFTHHHTPHIKMTLDLNKK</sequence>
<evidence type="ECO:0000259" key="1">
    <source>
        <dbReference type="PROSITE" id="PS51186"/>
    </source>
</evidence>
<dbReference type="Pfam" id="PF13673">
    <property type="entry name" value="Acetyltransf_10"/>
    <property type="match status" value="1"/>
</dbReference>
<dbReference type="PROSITE" id="PS51186">
    <property type="entry name" value="GNAT"/>
    <property type="match status" value="1"/>
</dbReference>
<dbReference type="SUPFAM" id="SSF55729">
    <property type="entry name" value="Acyl-CoA N-acyltransferases (Nat)"/>
    <property type="match status" value="1"/>
</dbReference>
<proteinExistence type="predicted"/>
<dbReference type="InterPro" id="IPR039143">
    <property type="entry name" value="GNPNAT1-like"/>
</dbReference>
<dbReference type="InterPro" id="IPR000182">
    <property type="entry name" value="GNAT_dom"/>
</dbReference>
<dbReference type="CDD" id="cd04301">
    <property type="entry name" value="NAT_SF"/>
    <property type="match status" value="1"/>
</dbReference>
<evidence type="ECO:0000313" key="2">
    <source>
        <dbReference type="EMBL" id="MCK8625179.1"/>
    </source>
</evidence>
<dbReference type="EMBL" id="JAJIAO010000009">
    <property type="protein sequence ID" value="MCK8625179.1"/>
    <property type="molecule type" value="Genomic_DNA"/>
</dbReference>
<evidence type="ECO:0000313" key="3">
    <source>
        <dbReference type="Proteomes" id="UP001522905"/>
    </source>
</evidence>
<dbReference type="Gene3D" id="3.40.630.30">
    <property type="match status" value="1"/>
</dbReference>
<dbReference type="EC" id="2.3.1.-" evidence="2"/>
<reference evidence="2 3" key="1">
    <citation type="submission" date="2021-11" db="EMBL/GenBank/DDBJ databases">
        <title>Comparative genomics of bee honey and flower isolates.</title>
        <authorList>
            <person name="Bechtner J.D."/>
            <person name="Gallus M.K."/>
            <person name="Ehrmann M."/>
        </authorList>
    </citation>
    <scope>NUCLEOTIDE SEQUENCE [LARGE SCALE GENOMIC DNA]</scope>
    <source>
        <strain evidence="2 3">M161</strain>
    </source>
</reference>
<keyword evidence="2" id="KW-0808">Transferase</keyword>
<dbReference type="RefSeq" id="WP_220728938.1">
    <property type="nucleotide sequence ID" value="NZ_BPLM01000027.1"/>
</dbReference>
<organism evidence="2 3">
    <name type="scientific">Apilactobacillus xinyiensis</name>
    <dbReference type="NCBI Taxonomy" id="2841032"/>
    <lineage>
        <taxon>Bacteria</taxon>
        <taxon>Bacillati</taxon>
        <taxon>Bacillota</taxon>
        <taxon>Bacilli</taxon>
        <taxon>Lactobacillales</taxon>
        <taxon>Lactobacillaceae</taxon>
        <taxon>Apilactobacillus</taxon>
    </lineage>
</organism>
<keyword evidence="2" id="KW-0012">Acyltransferase</keyword>
<comment type="caution">
    <text evidence="2">The sequence shown here is derived from an EMBL/GenBank/DDBJ whole genome shotgun (WGS) entry which is preliminary data.</text>
</comment>
<dbReference type="InterPro" id="IPR016181">
    <property type="entry name" value="Acyl_CoA_acyltransferase"/>
</dbReference>
<keyword evidence="3" id="KW-1185">Reference proteome</keyword>
<gene>
    <name evidence="2" type="ORF">LNP07_06580</name>
</gene>